<comment type="caution">
    <text evidence="1">The sequence shown here is derived from an EMBL/GenBank/DDBJ whole genome shotgun (WGS) entry which is preliminary data.</text>
</comment>
<name>A0AAW2U0C3_9LAMI</name>
<proteinExistence type="predicted"/>
<dbReference type="EMBL" id="JACGWN010000013">
    <property type="protein sequence ID" value="KAL0410279.1"/>
    <property type="molecule type" value="Genomic_DNA"/>
</dbReference>
<accession>A0AAW2U0C3</accession>
<reference evidence="1" key="2">
    <citation type="journal article" date="2024" name="Plant">
        <title>Genomic evolution and insights into agronomic trait innovations of Sesamum species.</title>
        <authorList>
            <person name="Miao H."/>
            <person name="Wang L."/>
            <person name="Qu L."/>
            <person name="Liu H."/>
            <person name="Sun Y."/>
            <person name="Le M."/>
            <person name="Wang Q."/>
            <person name="Wei S."/>
            <person name="Zheng Y."/>
            <person name="Lin W."/>
            <person name="Duan Y."/>
            <person name="Cao H."/>
            <person name="Xiong S."/>
            <person name="Wang X."/>
            <person name="Wei L."/>
            <person name="Li C."/>
            <person name="Ma Q."/>
            <person name="Ju M."/>
            <person name="Zhao R."/>
            <person name="Li G."/>
            <person name="Mu C."/>
            <person name="Tian Q."/>
            <person name="Mei H."/>
            <person name="Zhang T."/>
            <person name="Gao T."/>
            <person name="Zhang H."/>
        </authorList>
    </citation>
    <scope>NUCLEOTIDE SEQUENCE</scope>
    <source>
        <strain evidence="1">KEN1</strain>
    </source>
</reference>
<reference evidence="1" key="1">
    <citation type="submission" date="2020-06" db="EMBL/GenBank/DDBJ databases">
        <authorList>
            <person name="Li T."/>
            <person name="Hu X."/>
            <person name="Zhang T."/>
            <person name="Song X."/>
            <person name="Zhang H."/>
            <person name="Dai N."/>
            <person name="Sheng W."/>
            <person name="Hou X."/>
            <person name="Wei L."/>
        </authorList>
    </citation>
    <scope>NUCLEOTIDE SEQUENCE</scope>
    <source>
        <strain evidence="1">KEN1</strain>
        <tissue evidence="1">Leaf</tissue>
    </source>
</reference>
<protein>
    <submittedName>
        <fullName evidence="1">Uncharacterized protein</fullName>
    </submittedName>
</protein>
<gene>
    <name evidence="1" type="ORF">Slati_3617600</name>
</gene>
<organism evidence="1">
    <name type="scientific">Sesamum latifolium</name>
    <dbReference type="NCBI Taxonomy" id="2727402"/>
    <lineage>
        <taxon>Eukaryota</taxon>
        <taxon>Viridiplantae</taxon>
        <taxon>Streptophyta</taxon>
        <taxon>Embryophyta</taxon>
        <taxon>Tracheophyta</taxon>
        <taxon>Spermatophyta</taxon>
        <taxon>Magnoliopsida</taxon>
        <taxon>eudicotyledons</taxon>
        <taxon>Gunneridae</taxon>
        <taxon>Pentapetalae</taxon>
        <taxon>asterids</taxon>
        <taxon>lamiids</taxon>
        <taxon>Lamiales</taxon>
        <taxon>Pedaliaceae</taxon>
        <taxon>Sesamum</taxon>
    </lineage>
</organism>
<sequence>MVGEQPVGEDEKQQVNDGNMAIENEHAVAAGKAKLAKAGGECKRNPSDRLWFHYLTSSRLSHTID</sequence>
<dbReference type="AlphaFoldDB" id="A0AAW2U0C3"/>
<evidence type="ECO:0000313" key="1">
    <source>
        <dbReference type="EMBL" id="KAL0410279.1"/>
    </source>
</evidence>